<organism evidence="3 4">
    <name type="scientific">Mucilaginibacter gossypii</name>
    <dbReference type="NCBI Taxonomy" id="551996"/>
    <lineage>
        <taxon>Bacteria</taxon>
        <taxon>Pseudomonadati</taxon>
        <taxon>Bacteroidota</taxon>
        <taxon>Sphingobacteriia</taxon>
        <taxon>Sphingobacteriales</taxon>
        <taxon>Sphingobacteriaceae</taxon>
        <taxon>Mucilaginibacter</taxon>
    </lineage>
</organism>
<dbReference type="SUPFAM" id="SSF51182">
    <property type="entry name" value="RmlC-like cupins"/>
    <property type="match status" value="1"/>
</dbReference>
<dbReference type="EMBL" id="FNCG01000007">
    <property type="protein sequence ID" value="SDH18295.1"/>
    <property type="molecule type" value="Genomic_DNA"/>
</dbReference>
<dbReference type="RefSeq" id="WP_091168741.1">
    <property type="nucleotide sequence ID" value="NZ_FNCG01000007.1"/>
</dbReference>
<dbReference type="InterPro" id="IPR011051">
    <property type="entry name" value="RmlC_Cupin_sf"/>
</dbReference>
<dbReference type="InterPro" id="IPR013096">
    <property type="entry name" value="Cupin_2"/>
</dbReference>
<feature type="signal peptide" evidence="1">
    <location>
        <begin position="1"/>
        <end position="21"/>
    </location>
</feature>
<sequence>MKKISLTLLAFCAALGVSAQAKKDPKCANVNVTQYEPEVIFKRIITTPQIKSQEVKMVIVKFAPGEVSGAHRHPIPTIAYVLQGNISSTFNGKTHIYKQGEAFWEDPNGLHAESKNMSKTEEAKLLVYFIGPKELPFITAAK</sequence>
<accession>A0A1G8AB88</accession>
<dbReference type="Proteomes" id="UP000199705">
    <property type="component" value="Unassembled WGS sequence"/>
</dbReference>
<dbReference type="PANTHER" id="PTHR38599">
    <property type="entry name" value="CUPIN DOMAIN PROTEIN (AFU_ORTHOLOGUE AFUA_3G13620)"/>
    <property type="match status" value="1"/>
</dbReference>
<dbReference type="PANTHER" id="PTHR38599:SF1">
    <property type="entry name" value="CUPIN DOMAIN PROTEIN (AFU_ORTHOLOGUE AFUA_3G13620)"/>
    <property type="match status" value="1"/>
</dbReference>
<reference evidence="4" key="1">
    <citation type="submission" date="2016-10" db="EMBL/GenBank/DDBJ databases">
        <authorList>
            <person name="Varghese N."/>
            <person name="Submissions S."/>
        </authorList>
    </citation>
    <scope>NUCLEOTIDE SEQUENCE [LARGE SCALE GENOMIC DNA]</scope>
    <source>
        <strain evidence="4">Gh-67</strain>
    </source>
</reference>
<dbReference type="InterPro" id="IPR014710">
    <property type="entry name" value="RmlC-like_jellyroll"/>
</dbReference>
<dbReference type="AlphaFoldDB" id="A0A1G8AB88"/>
<evidence type="ECO:0000259" key="2">
    <source>
        <dbReference type="Pfam" id="PF07883"/>
    </source>
</evidence>
<gene>
    <name evidence="3" type="ORF">SAMN05192573_107149</name>
</gene>
<dbReference type="Pfam" id="PF07883">
    <property type="entry name" value="Cupin_2"/>
    <property type="match status" value="1"/>
</dbReference>
<dbReference type="STRING" id="551996.SAMN05192573_107149"/>
<feature type="chain" id="PRO_5011718493" evidence="1">
    <location>
        <begin position="22"/>
        <end position="142"/>
    </location>
</feature>
<proteinExistence type="predicted"/>
<keyword evidence="1" id="KW-0732">Signal</keyword>
<evidence type="ECO:0000313" key="3">
    <source>
        <dbReference type="EMBL" id="SDH18295.1"/>
    </source>
</evidence>
<evidence type="ECO:0000313" key="4">
    <source>
        <dbReference type="Proteomes" id="UP000199705"/>
    </source>
</evidence>
<dbReference type="Gene3D" id="2.60.120.10">
    <property type="entry name" value="Jelly Rolls"/>
    <property type="match status" value="1"/>
</dbReference>
<keyword evidence="4" id="KW-1185">Reference proteome</keyword>
<name>A0A1G8AB88_9SPHI</name>
<evidence type="ECO:0000256" key="1">
    <source>
        <dbReference type="SAM" id="SignalP"/>
    </source>
</evidence>
<dbReference type="CDD" id="cd02234">
    <property type="entry name" value="cupin_BLR7677-like"/>
    <property type="match status" value="1"/>
</dbReference>
<feature type="domain" description="Cupin type-2" evidence="2">
    <location>
        <begin position="59"/>
        <end position="127"/>
    </location>
</feature>
<protein>
    <submittedName>
        <fullName evidence="3">Cupin domain protein</fullName>
    </submittedName>
</protein>